<keyword evidence="7" id="KW-1185">Reference proteome</keyword>
<comment type="caution">
    <text evidence="6">The sequence shown here is derived from an EMBL/GenBank/DDBJ whole genome shotgun (WGS) entry which is preliminary data.</text>
</comment>
<dbReference type="AlphaFoldDB" id="A0A087M197"/>
<name>A0A087M197_9HYPH</name>
<dbReference type="Proteomes" id="UP000028981">
    <property type="component" value="Unassembled WGS sequence"/>
</dbReference>
<dbReference type="PANTHER" id="PTHR41286:SF1">
    <property type="entry name" value="HNH NUCLEASE YAJD-RELATED"/>
    <property type="match status" value="1"/>
</dbReference>
<evidence type="ECO:0000256" key="1">
    <source>
        <dbReference type="ARBA" id="ARBA00022722"/>
    </source>
</evidence>
<dbReference type="InterPro" id="IPR002711">
    <property type="entry name" value="HNH"/>
</dbReference>
<sequence length="116" mass="13506">MPFAPPRLCSCGNIVPSGERCACQIASDRARKARHDRRRPSARERGYNNEWRKARAAYLIAHPYCVRCGKPASHVDHITPHKGDDRLFWDRTNWQSLCAHCHNSTKQREERQQVQQ</sequence>
<dbReference type="Pfam" id="PF01844">
    <property type="entry name" value="HNH"/>
    <property type="match status" value="1"/>
</dbReference>
<dbReference type="GO" id="GO:0003676">
    <property type="term" value="F:nucleic acid binding"/>
    <property type="evidence" value="ECO:0007669"/>
    <property type="project" value="InterPro"/>
</dbReference>
<evidence type="ECO:0000313" key="7">
    <source>
        <dbReference type="Proteomes" id="UP000028981"/>
    </source>
</evidence>
<dbReference type="OrthoDB" id="5292295at2"/>
<organism evidence="6 7">
    <name type="scientific">Devosia riboflavina</name>
    <dbReference type="NCBI Taxonomy" id="46914"/>
    <lineage>
        <taxon>Bacteria</taxon>
        <taxon>Pseudomonadati</taxon>
        <taxon>Pseudomonadota</taxon>
        <taxon>Alphaproteobacteria</taxon>
        <taxon>Hyphomicrobiales</taxon>
        <taxon>Devosiaceae</taxon>
        <taxon>Devosia</taxon>
    </lineage>
</organism>
<dbReference type="STRING" id="46914.JP75_14350"/>
<protein>
    <recommendedName>
        <fullName evidence="4">Putative HNH nuclease YajD</fullName>
    </recommendedName>
</protein>
<evidence type="ECO:0000256" key="4">
    <source>
        <dbReference type="ARBA" id="ARBA00040194"/>
    </source>
</evidence>
<evidence type="ECO:0000256" key="3">
    <source>
        <dbReference type="ARBA" id="ARBA00038412"/>
    </source>
</evidence>
<dbReference type="GO" id="GO:0005829">
    <property type="term" value="C:cytosol"/>
    <property type="evidence" value="ECO:0007669"/>
    <property type="project" value="TreeGrafter"/>
</dbReference>
<feature type="domain" description="HNH nuclease" evidence="5">
    <location>
        <begin position="53"/>
        <end position="103"/>
    </location>
</feature>
<dbReference type="InterPro" id="IPR003615">
    <property type="entry name" value="HNH_nuc"/>
</dbReference>
<dbReference type="SUPFAM" id="SSF161229">
    <property type="entry name" value="E6 C-terminal domain-like"/>
    <property type="match status" value="1"/>
</dbReference>
<dbReference type="GO" id="GO:0008270">
    <property type="term" value="F:zinc ion binding"/>
    <property type="evidence" value="ECO:0007669"/>
    <property type="project" value="InterPro"/>
</dbReference>
<proteinExistence type="inferred from homology"/>
<evidence type="ECO:0000313" key="6">
    <source>
        <dbReference type="EMBL" id="KFL30650.1"/>
    </source>
</evidence>
<dbReference type="EMBL" id="JQGC01000012">
    <property type="protein sequence ID" value="KFL30650.1"/>
    <property type="molecule type" value="Genomic_DNA"/>
</dbReference>
<dbReference type="SMART" id="SM00507">
    <property type="entry name" value="HNHc"/>
    <property type="match status" value="1"/>
</dbReference>
<dbReference type="PANTHER" id="PTHR41286">
    <property type="entry name" value="HNH NUCLEASE YAJD-RELATED"/>
    <property type="match status" value="1"/>
</dbReference>
<keyword evidence="1" id="KW-0540">Nuclease</keyword>
<evidence type="ECO:0000259" key="5">
    <source>
        <dbReference type="SMART" id="SM00507"/>
    </source>
</evidence>
<evidence type="ECO:0000256" key="2">
    <source>
        <dbReference type="ARBA" id="ARBA00022801"/>
    </source>
</evidence>
<dbReference type="GO" id="GO:0016787">
    <property type="term" value="F:hydrolase activity"/>
    <property type="evidence" value="ECO:0007669"/>
    <property type="project" value="UniProtKB-KW"/>
</dbReference>
<dbReference type="CDD" id="cd00085">
    <property type="entry name" value="HNHc"/>
    <property type="match status" value="1"/>
</dbReference>
<accession>A0A087M197</accession>
<reference evidence="6 7" key="1">
    <citation type="submission" date="2014-08" db="EMBL/GenBank/DDBJ databases">
        <authorList>
            <person name="Hassan Y.I."/>
            <person name="Lepp D."/>
            <person name="Zhou T."/>
        </authorList>
    </citation>
    <scope>NUCLEOTIDE SEQUENCE [LARGE SCALE GENOMIC DNA]</scope>
    <source>
        <strain evidence="6 7">IFO13584</strain>
    </source>
</reference>
<keyword evidence="6" id="KW-0255">Endonuclease</keyword>
<dbReference type="Gene3D" id="1.10.30.50">
    <property type="match status" value="1"/>
</dbReference>
<dbReference type="InterPro" id="IPR038575">
    <property type="entry name" value="E6_sf"/>
</dbReference>
<dbReference type="GO" id="GO:0004519">
    <property type="term" value="F:endonuclease activity"/>
    <property type="evidence" value="ECO:0007669"/>
    <property type="project" value="UniProtKB-KW"/>
</dbReference>
<keyword evidence="2" id="KW-0378">Hydrolase</keyword>
<comment type="similarity">
    <text evidence="3">Belongs to the HNH nuclease family.</text>
</comment>
<dbReference type="RefSeq" id="WP_035083905.1">
    <property type="nucleotide sequence ID" value="NZ_JQGC01000012.1"/>
</dbReference>
<gene>
    <name evidence="6" type="ORF">JP75_14350</name>
</gene>